<dbReference type="GO" id="GO:0003984">
    <property type="term" value="F:acetolactate synthase activity"/>
    <property type="evidence" value="ECO:0007669"/>
    <property type="project" value="TreeGrafter"/>
</dbReference>
<evidence type="ECO:0000259" key="13">
    <source>
        <dbReference type="Pfam" id="PF02776"/>
    </source>
</evidence>
<sequence>SGMLVLILFVVILFLLLWKWLDIRSINEINNVTRLLSAGNNQHVLSNLFQVDESSKRHGGELVASVLKSHDVKEIFVLCGGHISPILVAAEKLGIKIIDTRHEVTAVFAADAVARLRQSIGVAAVTAGPGLTNTITAVKNAQMAESPLLLIGGAAPTLLKGRGALQDIDQLVLFRPLCKFAARVVRLRDIVPTLREAIKAATSGCPGPVFVEFPVDVLYPYQLVVKEIGFNPKANGFVQKALNFYLRCHVSRQFSAAWQPQDITPLPTQIPTVTSEEVEKIVQLISSAKKPVMLIGSQAMLPPVTPNELVKAVEMLGIPVYLGGMARGLLGKENRLQMRQNRKDALRDADLTILAGTVCDFRLSYGRVLSKKSKIVCINRNRSQLTKNEGTFWNADVSVQADVGSTLVQIANRIEKAAYKVPPEWIDELRSREDDKEAKNAAKSTEELTHGFVNPLNFLVRLDKKLPDDAILVADGGDFVGSAAYIVRPRGPLQWLDPGAFGTLGVGGGFALGAKVVHPDRPVYILWGDGSSGYSIMEYDTFARHKLPVIGVIGNDACWTQIAREQIPMFDSSVAVDLARTRYDQVAVALGGWGGTIDGENVSSTERVLDEALRESRQGRSALINVHIGKSDFREGSISV</sequence>
<organism evidence="14 15">
    <name type="scientific">Haemonchus contortus</name>
    <name type="common">Barber pole worm</name>
    <dbReference type="NCBI Taxonomy" id="6289"/>
    <lineage>
        <taxon>Eukaryota</taxon>
        <taxon>Metazoa</taxon>
        <taxon>Ecdysozoa</taxon>
        <taxon>Nematoda</taxon>
        <taxon>Chromadorea</taxon>
        <taxon>Rhabditida</taxon>
        <taxon>Rhabditina</taxon>
        <taxon>Rhabditomorpha</taxon>
        <taxon>Strongyloidea</taxon>
        <taxon>Trichostrongylidae</taxon>
        <taxon>Haemonchus</taxon>
    </lineage>
</organism>
<comment type="cofactor">
    <cofactor evidence="1">
        <name>Mg(2+)</name>
        <dbReference type="ChEBI" id="CHEBI:18420"/>
    </cofactor>
</comment>
<comment type="cofactor">
    <cofactor evidence="2">
        <name>thiamine diphosphate</name>
        <dbReference type="ChEBI" id="CHEBI:58937"/>
    </cofactor>
</comment>
<dbReference type="GO" id="GO:0050660">
    <property type="term" value="F:flavin adenine dinucleotide binding"/>
    <property type="evidence" value="ECO:0007669"/>
    <property type="project" value="TreeGrafter"/>
</dbReference>
<dbReference type="Pfam" id="PF02776">
    <property type="entry name" value="TPP_enzyme_N"/>
    <property type="match status" value="1"/>
</dbReference>
<dbReference type="PROSITE" id="PS00187">
    <property type="entry name" value="TPP_ENZYMES"/>
    <property type="match status" value="1"/>
</dbReference>
<dbReference type="GO" id="GO:0009097">
    <property type="term" value="P:isoleucine biosynthetic process"/>
    <property type="evidence" value="ECO:0007669"/>
    <property type="project" value="TreeGrafter"/>
</dbReference>
<evidence type="ECO:0000256" key="1">
    <source>
        <dbReference type="ARBA" id="ARBA00001946"/>
    </source>
</evidence>
<dbReference type="WBParaSite" id="HCON_00117960-00001">
    <property type="protein sequence ID" value="HCON_00117960-00001"/>
    <property type="gene ID" value="HCON_00117960"/>
</dbReference>
<comment type="catalytic activity">
    <reaction evidence="9">
        <text>(2R)-hydroxyhexadecanoyl-CoA = pentadecanal + formyl-CoA</text>
        <dbReference type="Rhea" id="RHEA:55212"/>
        <dbReference type="ChEBI" id="CHEBI:17302"/>
        <dbReference type="ChEBI" id="CHEBI:57376"/>
        <dbReference type="ChEBI" id="CHEBI:138654"/>
    </reaction>
    <physiologicalReaction direction="left-to-right" evidence="9">
        <dbReference type="Rhea" id="RHEA:55213"/>
    </physiologicalReaction>
</comment>
<dbReference type="InterPro" id="IPR045229">
    <property type="entry name" value="TPP_enz"/>
</dbReference>
<dbReference type="GO" id="GO:0005948">
    <property type="term" value="C:acetolactate synthase complex"/>
    <property type="evidence" value="ECO:0007669"/>
    <property type="project" value="TreeGrafter"/>
</dbReference>
<dbReference type="CDD" id="cd07035">
    <property type="entry name" value="TPP_PYR_POX_like"/>
    <property type="match status" value="1"/>
</dbReference>
<evidence type="ECO:0000256" key="10">
    <source>
        <dbReference type="RuleBase" id="RU362132"/>
    </source>
</evidence>
<dbReference type="Gene3D" id="3.40.50.1220">
    <property type="entry name" value="TPP-binding domain"/>
    <property type="match status" value="1"/>
</dbReference>
<dbReference type="OrthoDB" id="16262at2759"/>
<keyword evidence="5" id="KW-0479">Metal-binding</keyword>
<feature type="domain" description="Thiamine pyrophosphate enzyme N-terminal TPP-binding" evidence="13">
    <location>
        <begin position="58"/>
        <end position="171"/>
    </location>
</feature>
<evidence type="ECO:0000256" key="2">
    <source>
        <dbReference type="ARBA" id="ARBA00001964"/>
    </source>
</evidence>
<dbReference type="InterPro" id="IPR011766">
    <property type="entry name" value="TPP_enzyme_TPP-bd"/>
</dbReference>
<dbReference type="Proteomes" id="UP000025227">
    <property type="component" value="Unplaced"/>
</dbReference>
<dbReference type="PANTHER" id="PTHR18968:SF166">
    <property type="entry name" value="2-HYDROXYACYL-COA LYASE 2"/>
    <property type="match status" value="1"/>
</dbReference>
<evidence type="ECO:0000313" key="14">
    <source>
        <dbReference type="Proteomes" id="UP000025227"/>
    </source>
</evidence>
<comment type="similarity">
    <text evidence="3 10">Belongs to the TPP enzyme family.</text>
</comment>
<evidence type="ECO:0000259" key="11">
    <source>
        <dbReference type="Pfam" id="PF00205"/>
    </source>
</evidence>
<evidence type="ECO:0000259" key="12">
    <source>
        <dbReference type="Pfam" id="PF02775"/>
    </source>
</evidence>
<dbReference type="InterPro" id="IPR012001">
    <property type="entry name" value="Thiamin_PyroP_enz_TPP-bd_dom"/>
</dbReference>
<dbReference type="AlphaFoldDB" id="A0A7I5EB35"/>
<evidence type="ECO:0000256" key="4">
    <source>
        <dbReference type="ARBA" id="ARBA00018936"/>
    </source>
</evidence>
<dbReference type="SUPFAM" id="SSF52467">
    <property type="entry name" value="DHS-like NAD/FAD-binding domain"/>
    <property type="match status" value="1"/>
</dbReference>
<dbReference type="InterPro" id="IPR029035">
    <property type="entry name" value="DHS-like_NAD/FAD-binding_dom"/>
</dbReference>
<dbReference type="FunFam" id="3.40.50.970:FF:000007">
    <property type="entry name" value="Acetolactate synthase"/>
    <property type="match status" value="1"/>
</dbReference>
<evidence type="ECO:0000256" key="9">
    <source>
        <dbReference type="ARBA" id="ARBA00048767"/>
    </source>
</evidence>
<evidence type="ECO:0000256" key="6">
    <source>
        <dbReference type="ARBA" id="ARBA00023052"/>
    </source>
</evidence>
<evidence type="ECO:0000256" key="3">
    <source>
        <dbReference type="ARBA" id="ARBA00007812"/>
    </source>
</evidence>
<dbReference type="InterPro" id="IPR012000">
    <property type="entry name" value="Thiamin_PyroP_enz_cen_dom"/>
</dbReference>
<dbReference type="GO" id="GO:0000287">
    <property type="term" value="F:magnesium ion binding"/>
    <property type="evidence" value="ECO:0007669"/>
    <property type="project" value="InterPro"/>
</dbReference>
<evidence type="ECO:0000256" key="5">
    <source>
        <dbReference type="ARBA" id="ARBA00022723"/>
    </source>
</evidence>
<dbReference type="InterPro" id="IPR029061">
    <property type="entry name" value="THDP-binding"/>
</dbReference>
<feature type="domain" description="Thiamine pyrophosphate enzyme central" evidence="11">
    <location>
        <begin position="278"/>
        <end position="409"/>
    </location>
</feature>
<protein>
    <recommendedName>
        <fullName evidence="4">2-hydroxyacyl-CoA lyase 2</fullName>
    </recommendedName>
    <alternativeName>
        <fullName evidence="7">IlvB-like protein</fullName>
    </alternativeName>
</protein>
<dbReference type="InterPro" id="IPR000399">
    <property type="entry name" value="TPP-bd_CS"/>
</dbReference>
<accession>A0A7I5EB35</accession>
<name>A0A7I5EB35_HAECO</name>
<keyword evidence="14" id="KW-1185">Reference proteome</keyword>
<feature type="domain" description="Thiamine pyrophosphate enzyme TPP-binding" evidence="12">
    <location>
        <begin position="475"/>
        <end position="626"/>
    </location>
</feature>
<comment type="catalytic activity">
    <reaction evidence="8">
        <text>2-hydroxyoctadecanoyl-CoA = heptadecanal + formyl-CoA</text>
        <dbReference type="Rhea" id="RHEA:55196"/>
        <dbReference type="ChEBI" id="CHEBI:57376"/>
        <dbReference type="ChEBI" id="CHEBI:74116"/>
        <dbReference type="ChEBI" id="CHEBI:138631"/>
    </reaction>
    <physiologicalReaction direction="left-to-right" evidence="8">
        <dbReference type="Rhea" id="RHEA:55197"/>
    </physiologicalReaction>
</comment>
<dbReference type="Pfam" id="PF02775">
    <property type="entry name" value="TPP_enzyme_C"/>
    <property type="match status" value="1"/>
</dbReference>
<dbReference type="Gene3D" id="3.40.50.970">
    <property type="match status" value="2"/>
</dbReference>
<evidence type="ECO:0000256" key="7">
    <source>
        <dbReference type="ARBA" id="ARBA00030510"/>
    </source>
</evidence>
<dbReference type="SUPFAM" id="SSF52518">
    <property type="entry name" value="Thiamin diphosphate-binding fold (THDP-binding)"/>
    <property type="match status" value="2"/>
</dbReference>
<proteinExistence type="inferred from homology"/>
<reference evidence="15" key="1">
    <citation type="submission" date="2020-12" db="UniProtKB">
        <authorList>
            <consortium name="WormBaseParasite"/>
        </authorList>
    </citation>
    <scope>IDENTIFICATION</scope>
    <source>
        <strain evidence="15">MHco3</strain>
    </source>
</reference>
<keyword evidence="6 10" id="KW-0786">Thiamine pyrophosphate</keyword>
<dbReference type="PANTHER" id="PTHR18968">
    <property type="entry name" value="THIAMINE PYROPHOSPHATE ENZYMES"/>
    <property type="match status" value="1"/>
</dbReference>
<evidence type="ECO:0000313" key="15">
    <source>
        <dbReference type="WBParaSite" id="HCON_00117960-00001"/>
    </source>
</evidence>
<dbReference type="GO" id="GO:0030976">
    <property type="term" value="F:thiamine pyrophosphate binding"/>
    <property type="evidence" value="ECO:0007669"/>
    <property type="project" value="InterPro"/>
</dbReference>
<evidence type="ECO:0000256" key="8">
    <source>
        <dbReference type="ARBA" id="ARBA00048738"/>
    </source>
</evidence>
<dbReference type="CDD" id="cd02004">
    <property type="entry name" value="TPP_BZL_OCoD_HPCL"/>
    <property type="match status" value="1"/>
</dbReference>
<dbReference type="GO" id="GO:0009099">
    <property type="term" value="P:L-valine biosynthetic process"/>
    <property type="evidence" value="ECO:0007669"/>
    <property type="project" value="TreeGrafter"/>
</dbReference>
<dbReference type="Pfam" id="PF00205">
    <property type="entry name" value="TPP_enzyme_M"/>
    <property type="match status" value="1"/>
</dbReference>
<dbReference type="OMA" id="QETDMIG"/>